<reference evidence="3" key="2">
    <citation type="journal article" date="2019" name="Int. J. Syst. Evol. Microbiol.">
        <title>The Global Catalogue of Microorganisms (GCM) 10K type strain sequencing project: providing services to taxonomists for standard genome sequencing and annotation.</title>
        <authorList>
            <consortium name="The Broad Institute Genomics Platform"/>
            <consortium name="The Broad Institute Genome Sequencing Center for Infectious Disease"/>
            <person name="Wu L."/>
            <person name="Ma J."/>
        </authorList>
    </citation>
    <scope>NUCLEOTIDE SEQUENCE [LARGE SCALE GENOMIC DNA]</scope>
    <source>
        <strain evidence="3">CECT 7184</strain>
    </source>
</reference>
<protein>
    <submittedName>
        <fullName evidence="2">Uncharacterized protein</fullName>
    </submittedName>
</protein>
<dbReference type="RefSeq" id="WP_290362368.1">
    <property type="nucleotide sequence ID" value="NZ_JAUFQU010000001.1"/>
</dbReference>
<evidence type="ECO:0000313" key="1">
    <source>
        <dbReference type="EMBL" id="MDN3706287.1"/>
    </source>
</evidence>
<proteinExistence type="predicted"/>
<keyword evidence="3" id="KW-1185">Reference proteome</keyword>
<dbReference type="EMBL" id="JAUFQU010000001">
    <property type="protein sequence ID" value="MDN3706287.1"/>
    <property type="molecule type" value="Genomic_DNA"/>
</dbReference>
<sequence length="169" mass="20001">MGNSKNLQKIIDEKYSKNLDEKYIYDKVLYASSHVHMMLNAALMQMIDACECIIFVNTPYSVKPRDVVNKVVSPWIYSKIGMTKLTRKKELKEYRVQPIFESDRTFSDKLNIEYNLDTDHLTKLSINDLNNWKNNFTKFKSLLTYMNNALTDKRALDYLYELKEFSQVK</sequence>
<reference evidence="2" key="1">
    <citation type="journal article" date="2014" name="Int. J. Syst. Evol. Microbiol.">
        <title>Complete genome of a new Firmicutes species belonging to the dominant human colonic microbiota ('Ruminococcus bicirculans') reveals two chromosomes and a selective capacity to utilize plant glucans.</title>
        <authorList>
            <consortium name="NISC Comparative Sequencing Program"/>
            <person name="Wegmann U."/>
            <person name="Louis P."/>
            <person name="Goesmann A."/>
            <person name="Henrissat B."/>
            <person name="Duncan S.H."/>
            <person name="Flint H.J."/>
        </authorList>
    </citation>
    <scope>NUCLEOTIDE SEQUENCE</scope>
    <source>
        <strain evidence="2">CECT 7184</strain>
    </source>
</reference>
<comment type="caution">
    <text evidence="2">The sequence shown here is derived from an EMBL/GenBank/DDBJ whole genome shotgun (WGS) entry which is preliminary data.</text>
</comment>
<accession>A0ABT8CWB1</accession>
<gene>
    <name evidence="1" type="ORF">QW060_04005</name>
    <name evidence="2" type="ORF">QW060_17145</name>
</gene>
<dbReference type="Proteomes" id="UP001242368">
    <property type="component" value="Unassembled WGS sequence"/>
</dbReference>
<dbReference type="EMBL" id="JAUFQU010000001">
    <property type="protein sequence ID" value="MDN3708829.1"/>
    <property type="molecule type" value="Genomic_DNA"/>
</dbReference>
<organism evidence="2 3">
    <name type="scientific">Paenimyroides ceti</name>
    <dbReference type="NCBI Taxonomy" id="395087"/>
    <lineage>
        <taxon>Bacteria</taxon>
        <taxon>Pseudomonadati</taxon>
        <taxon>Bacteroidota</taxon>
        <taxon>Flavobacteriia</taxon>
        <taxon>Flavobacteriales</taxon>
        <taxon>Flavobacteriaceae</taxon>
        <taxon>Paenimyroides</taxon>
    </lineage>
</organism>
<evidence type="ECO:0000313" key="3">
    <source>
        <dbReference type="Proteomes" id="UP001242368"/>
    </source>
</evidence>
<name>A0ABT8CWB1_9FLAO</name>
<reference evidence="2" key="3">
    <citation type="submission" date="2023-06" db="EMBL/GenBank/DDBJ databases">
        <authorList>
            <person name="Lucena T."/>
            <person name="Sun Q."/>
        </authorList>
    </citation>
    <scope>NUCLEOTIDE SEQUENCE</scope>
    <source>
        <strain evidence="2">CECT 7184</strain>
    </source>
</reference>
<evidence type="ECO:0000313" key="2">
    <source>
        <dbReference type="EMBL" id="MDN3708829.1"/>
    </source>
</evidence>